<dbReference type="EMBL" id="JBAWKS010000001">
    <property type="protein sequence ID" value="MEI4548826.1"/>
    <property type="molecule type" value="Genomic_DNA"/>
</dbReference>
<gene>
    <name evidence="1" type="ORF">WAE96_03755</name>
</gene>
<organism evidence="1 2">
    <name type="scientific">Pseudoalteromonas spongiae</name>
    <dbReference type="NCBI Taxonomy" id="298657"/>
    <lineage>
        <taxon>Bacteria</taxon>
        <taxon>Pseudomonadati</taxon>
        <taxon>Pseudomonadota</taxon>
        <taxon>Gammaproteobacteria</taxon>
        <taxon>Alteromonadales</taxon>
        <taxon>Pseudoalteromonadaceae</taxon>
        <taxon>Pseudoalteromonas</taxon>
    </lineage>
</organism>
<sequence length="185" mass="19331">MFLTAYNSNAETYTASVQFETISPVLVFENQVVDFGRSIMKKRGDCEMLLSPTSITDTTPSNVIGTASSNNTICPISNDLTPGQYELSGVKGEAITVSLIGSNDRLGSAWGFEPKGIFYPLGLSESASGSVSATVIPNGGAGTQVNLSANGQATLYVGGVLTINDLSTLNTSAPLISTFIIDVIY</sequence>
<accession>A0ABU8EPK1</accession>
<keyword evidence="2" id="KW-1185">Reference proteome</keyword>
<dbReference type="Proteomes" id="UP001382455">
    <property type="component" value="Unassembled WGS sequence"/>
</dbReference>
<name>A0ABU8EPK1_9GAMM</name>
<dbReference type="RefSeq" id="WP_336434647.1">
    <property type="nucleotide sequence ID" value="NZ_JBAWKS010000001.1"/>
</dbReference>
<evidence type="ECO:0000313" key="2">
    <source>
        <dbReference type="Proteomes" id="UP001382455"/>
    </source>
</evidence>
<protein>
    <recommendedName>
        <fullName evidence="3">DUF4402 domain-containing protein</fullName>
    </recommendedName>
</protein>
<comment type="caution">
    <text evidence="1">The sequence shown here is derived from an EMBL/GenBank/DDBJ whole genome shotgun (WGS) entry which is preliminary data.</text>
</comment>
<reference evidence="1 2" key="1">
    <citation type="submission" date="2023-12" db="EMBL/GenBank/DDBJ databases">
        <title>Friends and Foes: Symbiotic and Algicidal bacterial influence on Karenia brevis blooms.</title>
        <authorList>
            <person name="Fei C."/>
            <person name="Mohamed A.R."/>
            <person name="Booker A."/>
            <person name="Arshad M."/>
            <person name="Klass S."/>
            <person name="Ahn S."/>
            <person name="Gilbert P.M."/>
            <person name="Heil C.A."/>
            <person name="Martinez J.M."/>
            <person name="Amin S.A."/>
        </authorList>
    </citation>
    <scope>NUCLEOTIDE SEQUENCE [LARGE SCALE GENOMIC DNA]</scope>
    <source>
        <strain evidence="1 2">CE15</strain>
    </source>
</reference>
<evidence type="ECO:0008006" key="3">
    <source>
        <dbReference type="Google" id="ProtNLM"/>
    </source>
</evidence>
<evidence type="ECO:0000313" key="1">
    <source>
        <dbReference type="EMBL" id="MEI4548826.1"/>
    </source>
</evidence>
<proteinExistence type="predicted"/>